<sequence length="155" mass="16034">MNTDPRSADGRTPAPHRASPAAETDARFDAALRDLHAQSLERLSPQVRQRLRTIRSEAAAQPRRGRGGLLGWTLASSGVAAVALALGLQFAGGGAPLPADAPAQVAQQPSAAAPAAVAAEASYDPDTAVAALDENPDLYLWLASNTDALPQTHLE</sequence>
<dbReference type="STRING" id="69.GLE_3867"/>
<protein>
    <recommendedName>
        <fullName evidence="5">DUF3619 family protein</fullName>
    </recommendedName>
</protein>
<evidence type="ECO:0000256" key="2">
    <source>
        <dbReference type="SAM" id="Phobius"/>
    </source>
</evidence>
<dbReference type="EMBL" id="CP013140">
    <property type="protein sequence ID" value="ALN59210.1"/>
    <property type="molecule type" value="Genomic_DNA"/>
</dbReference>
<feature type="transmembrane region" description="Helical" evidence="2">
    <location>
        <begin position="69"/>
        <end position="91"/>
    </location>
</feature>
<evidence type="ECO:0000256" key="1">
    <source>
        <dbReference type="SAM" id="MobiDB-lite"/>
    </source>
</evidence>
<accession>A0A0S2DKX2</accession>
<evidence type="ECO:0008006" key="5">
    <source>
        <dbReference type="Google" id="ProtNLM"/>
    </source>
</evidence>
<dbReference type="AlphaFoldDB" id="A0A0S2DKX2"/>
<evidence type="ECO:0000313" key="4">
    <source>
        <dbReference type="Proteomes" id="UP000061569"/>
    </source>
</evidence>
<name>A0A0S2DKX2_LYSEN</name>
<feature type="region of interest" description="Disordered" evidence="1">
    <location>
        <begin position="1"/>
        <end position="25"/>
    </location>
</feature>
<dbReference type="Proteomes" id="UP000061569">
    <property type="component" value="Chromosome"/>
</dbReference>
<evidence type="ECO:0000313" key="3">
    <source>
        <dbReference type="EMBL" id="ALN59210.1"/>
    </source>
</evidence>
<proteinExistence type="predicted"/>
<organism evidence="3 4">
    <name type="scientific">Lysobacter enzymogenes</name>
    <dbReference type="NCBI Taxonomy" id="69"/>
    <lineage>
        <taxon>Bacteria</taxon>
        <taxon>Pseudomonadati</taxon>
        <taxon>Pseudomonadota</taxon>
        <taxon>Gammaproteobacteria</taxon>
        <taxon>Lysobacterales</taxon>
        <taxon>Lysobacteraceae</taxon>
        <taxon>Lysobacter</taxon>
    </lineage>
</organism>
<keyword evidence="2" id="KW-0812">Transmembrane</keyword>
<reference evidence="3 4" key="1">
    <citation type="submission" date="2015-11" db="EMBL/GenBank/DDBJ databases">
        <title>Genome sequences of Lysobacter enzymogenes strain C3 and Lysobacter antibioticus ATCC 29479.</title>
        <authorList>
            <person name="Kobayashi D.Y."/>
        </authorList>
    </citation>
    <scope>NUCLEOTIDE SEQUENCE [LARGE SCALE GENOMIC DNA]</scope>
    <source>
        <strain evidence="3 4">C3</strain>
    </source>
</reference>
<gene>
    <name evidence="3" type="ORF">GLE_3867</name>
</gene>
<keyword evidence="2" id="KW-0472">Membrane</keyword>
<keyword evidence="2" id="KW-1133">Transmembrane helix</keyword>
<dbReference type="KEGG" id="lez:GLE_3867"/>
<dbReference type="PATRIC" id="fig|69.6.peg.3806"/>